<proteinExistence type="predicted"/>
<organism evidence="1 2">
    <name type="scientific">Paenibacillus yonginensis</name>
    <dbReference type="NCBI Taxonomy" id="1462996"/>
    <lineage>
        <taxon>Bacteria</taxon>
        <taxon>Bacillati</taxon>
        <taxon>Bacillota</taxon>
        <taxon>Bacilli</taxon>
        <taxon>Bacillales</taxon>
        <taxon>Paenibacillaceae</taxon>
        <taxon>Paenibacillus</taxon>
    </lineage>
</organism>
<dbReference type="KEGG" id="pyg:AWM70_20120"/>
<sequence length="341" mass="40010">MRVFFVISIDFELYWGLRDIMPPDKYKRELLREREAIPRVLKLFREQGIHATWATVGLLFLRHREELTPYLPSRLPDYTDPARSPYPALLSQMVGEDEAQDPSHYASSLIRMIAETPYQRIGTHTFSHYYCKEAGQAAADFAADLQAAVRVAERDGVALESLVFPRNQLREDYLGELRKAGIRSFRGNPDHPLYREGYSPHDRLPKRLLRLLDAYLNLSGYHTYVPGNEFLNPKDCGREGDRLPLNLPASQFLRSYDRSLRLLEPLRLQRIRKAMTYAAKHRRIYHLWWHPYNLADREGRSFKLLERIVAHYKHLEQTYGMRSAGMEELCDWIMGQEEESK</sequence>
<dbReference type="SUPFAM" id="SSF88713">
    <property type="entry name" value="Glycoside hydrolase/deacetylase"/>
    <property type="match status" value="1"/>
</dbReference>
<dbReference type="AlphaFoldDB" id="A0A1B1N578"/>
<evidence type="ECO:0000313" key="1">
    <source>
        <dbReference type="EMBL" id="ANS76598.1"/>
    </source>
</evidence>
<dbReference type="GO" id="GO:0005975">
    <property type="term" value="P:carbohydrate metabolic process"/>
    <property type="evidence" value="ECO:0007669"/>
    <property type="project" value="InterPro"/>
</dbReference>
<accession>A0A1B1N578</accession>
<keyword evidence="2" id="KW-1185">Reference proteome</keyword>
<dbReference type="Gene3D" id="3.20.20.370">
    <property type="entry name" value="Glycoside hydrolase/deacetylase"/>
    <property type="match status" value="1"/>
</dbReference>
<name>A0A1B1N578_9BACL</name>
<dbReference type="InterPro" id="IPR011330">
    <property type="entry name" value="Glyco_hydro/deAcase_b/a-brl"/>
</dbReference>
<protein>
    <submittedName>
        <fullName evidence="1">Uncharacterized protein</fullName>
    </submittedName>
</protein>
<evidence type="ECO:0000313" key="2">
    <source>
        <dbReference type="Proteomes" id="UP000092573"/>
    </source>
</evidence>
<dbReference type="STRING" id="1462996.AWM70_20120"/>
<reference evidence="1 2" key="1">
    <citation type="submission" date="2016-01" db="EMBL/GenBank/DDBJ databases">
        <title>Complete Genome Sequence of Paenibacillus yonginensis DCY84, a novel Plant Growth-Promoting Bacteria with Elicitation of Induced Systemic Resistance.</title>
        <authorList>
            <person name="Kim Y.J."/>
            <person name="Yang D.C."/>
            <person name="Sukweenadhi J."/>
        </authorList>
    </citation>
    <scope>NUCLEOTIDE SEQUENCE [LARGE SCALE GENOMIC DNA]</scope>
    <source>
        <strain evidence="1 2">DCY84</strain>
    </source>
</reference>
<dbReference type="EMBL" id="CP014167">
    <property type="protein sequence ID" value="ANS76598.1"/>
    <property type="molecule type" value="Genomic_DNA"/>
</dbReference>
<dbReference type="Proteomes" id="UP000092573">
    <property type="component" value="Chromosome"/>
</dbReference>
<gene>
    <name evidence="1" type="ORF">AWM70_20120</name>
</gene>
<dbReference type="CDD" id="cd10929">
    <property type="entry name" value="CE4_u5"/>
    <property type="match status" value="1"/>
</dbReference>